<dbReference type="STRING" id="1122198.SAMN02745729_1442"/>
<evidence type="ECO:0000313" key="3">
    <source>
        <dbReference type="EMBL" id="SEB19251.1"/>
    </source>
</evidence>
<evidence type="ECO:0000256" key="1">
    <source>
        <dbReference type="ARBA" id="ARBA00022729"/>
    </source>
</evidence>
<dbReference type="InterPro" id="IPR038404">
    <property type="entry name" value="TRAP_DctP_sf"/>
</dbReference>
<dbReference type="PANTHER" id="PTHR33376:SF15">
    <property type="entry name" value="BLL6794 PROTEIN"/>
    <property type="match status" value="1"/>
</dbReference>
<feature type="chain" id="PRO_5017385920" evidence="2">
    <location>
        <begin position="27"/>
        <end position="347"/>
    </location>
</feature>
<dbReference type="OrthoDB" id="9177965at2"/>
<dbReference type="EMBL" id="FNRJ01000044">
    <property type="protein sequence ID" value="SEB19251.1"/>
    <property type="molecule type" value="Genomic_DNA"/>
</dbReference>
<dbReference type="GO" id="GO:0055085">
    <property type="term" value="P:transmembrane transport"/>
    <property type="evidence" value="ECO:0007669"/>
    <property type="project" value="InterPro"/>
</dbReference>
<sequence length="347" mass="37386">MIKTIKFATKAAALAVGLSASANVLAADTTLIVGTWLPPTAVQNAVVWPTWAKWVEEATEGRVEVKIEYDVGHPKTYFQLVEDGVIDAGFSYHGYVPGRFKLPIAAEQPGMGVGAEAASVALWNVQQKYFDKANEFEGLELLGMFTHGPGQLMTTSPINSIGELKGKKIRIGGGVQAEIGERMGIAPVAAPATKVYEMMQQGVIDGALLPLGEQKAQRLAEVTNTLNVIPGGMYLGTFSMFINPDFLADLDPKDREAIMSVSGEKLSALAGQAWEQADIDGLAFAREQGVNVIEHDESSAFVQQFNQLAGGMDQVWIDNVSDRDVDAAAALAELRKIAREYEAQKQE</sequence>
<dbReference type="PANTHER" id="PTHR33376">
    <property type="match status" value="1"/>
</dbReference>
<dbReference type="Gene3D" id="3.40.190.170">
    <property type="entry name" value="Bacterial extracellular solute-binding protein, family 7"/>
    <property type="match status" value="1"/>
</dbReference>
<dbReference type="NCBIfam" id="NF037995">
    <property type="entry name" value="TRAP_S1"/>
    <property type="match status" value="1"/>
</dbReference>
<accession>A0A1H4HCE9</accession>
<dbReference type="Pfam" id="PF03480">
    <property type="entry name" value="DctP"/>
    <property type="match status" value="1"/>
</dbReference>
<dbReference type="AlphaFoldDB" id="A0A1H4HCE9"/>
<dbReference type="Proteomes" id="UP000242469">
    <property type="component" value="Unassembled WGS sequence"/>
</dbReference>
<evidence type="ECO:0000256" key="2">
    <source>
        <dbReference type="SAM" id="SignalP"/>
    </source>
</evidence>
<dbReference type="RefSeq" id="WP_091828272.1">
    <property type="nucleotide sequence ID" value="NZ_FNRJ01000044.1"/>
</dbReference>
<evidence type="ECO:0000313" key="4">
    <source>
        <dbReference type="Proteomes" id="UP000242469"/>
    </source>
</evidence>
<dbReference type="InterPro" id="IPR018389">
    <property type="entry name" value="DctP_fam"/>
</dbReference>
<proteinExistence type="predicted"/>
<keyword evidence="1 2" id="KW-0732">Signal</keyword>
<gene>
    <name evidence="3" type="ORF">SAMN02745729_1442</name>
</gene>
<reference evidence="4" key="1">
    <citation type="submission" date="2016-10" db="EMBL/GenBank/DDBJ databases">
        <authorList>
            <person name="Varghese N."/>
            <person name="Submissions S."/>
        </authorList>
    </citation>
    <scope>NUCLEOTIDE SEQUENCE [LARGE SCALE GENOMIC DNA]</scope>
    <source>
        <strain evidence="4">DSM 11526</strain>
    </source>
</reference>
<protein>
    <submittedName>
        <fullName evidence="3">TRAP-type C4-dicarboxylate transport system, substrate-binding protein</fullName>
    </submittedName>
</protein>
<organism evidence="3 4">
    <name type="scientific">Marinobacterium iners DSM 11526</name>
    <dbReference type="NCBI Taxonomy" id="1122198"/>
    <lineage>
        <taxon>Bacteria</taxon>
        <taxon>Pseudomonadati</taxon>
        <taxon>Pseudomonadota</taxon>
        <taxon>Gammaproteobacteria</taxon>
        <taxon>Oceanospirillales</taxon>
        <taxon>Oceanospirillaceae</taxon>
        <taxon>Marinobacterium</taxon>
    </lineage>
</organism>
<dbReference type="CDD" id="cd13665">
    <property type="entry name" value="PBP2_TRAP_Dctp3_4"/>
    <property type="match status" value="1"/>
</dbReference>
<name>A0A1H4HCE9_9GAMM</name>
<feature type="signal peptide" evidence="2">
    <location>
        <begin position="1"/>
        <end position="26"/>
    </location>
</feature>
<keyword evidence="4" id="KW-1185">Reference proteome</keyword>